<feature type="chain" id="PRO_5047378710" description="Secreted protein" evidence="2">
    <location>
        <begin position="30"/>
        <end position="132"/>
    </location>
</feature>
<evidence type="ECO:0008006" key="5">
    <source>
        <dbReference type="Google" id="ProtNLM"/>
    </source>
</evidence>
<sequence>MAAAMNSSLVLYLCALCLPFTSWSYRALSEDIWCIPAEEKHRKLGGGKSKRQGWVWLISHVTSKAHAAREHSRGGGSRGDGEEGQSCKRIRLQQAMRSSEWVMLLEQNVTSCGFFKIYICMSKPLFVSTHPA</sequence>
<reference evidence="3 4" key="1">
    <citation type="submission" date="2021-06" db="EMBL/GenBank/DDBJ databases">
        <authorList>
            <person name="Palmer J.M."/>
        </authorList>
    </citation>
    <scope>NUCLEOTIDE SEQUENCE [LARGE SCALE GENOMIC DNA]</scope>
    <source>
        <strain evidence="3 4">XC_2019</strain>
        <tissue evidence="3">Muscle</tissue>
    </source>
</reference>
<proteinExistence type="predicted"/>
<keyword evidence="2" id="KW-0732">Signal</keyword>
<gene>
    <name evidence="3" type="ORF">XENOCAPTIV_000002</name>
</gene>
<comment type="caution">
    <text evidence="3">The sequence shown here is derived from an EMBL/GenBank/DDBJ whole genome shotgun (WGS) entry which is preliminary data.</text>
</comment>
<feature type="region of interest" description="Disordered" evidence="1">
    <location>
        <begin position="64"/>
        <end position="86"/>
    </location>
</feature>
<keyword evidence="4" id="KW-1185">Reference proteome</keyword>
<feature type="signal peptide" evidence="2">
    <location>
        <begin position="1"/>
        <end position="29"/>
    </location>
</feature>
<organism evidence="3 4">
    <name type="scientific">Xenoophorus captivus</name>
    <dbReference type="NCBI Taxonomy" id="1517983"/>
    <lineage>
        <taxon>Eukaryota</taxon>
        <taxon>Metazoa</taxon>
        <taxon>Chordata</taxon>
        <taxon>Craniata</taxon>
        <taxon>Vertebrata</taxon>
        <taxon>Euteleostomi</taxon>
        <taxon>Actinopterygii</taxon>
        <taxon>Neopterygii</taxon>
        <taxon>Teleostei</taxon>
        <taxon>Neoteleostei</taxon>
        <taxon>Acanthomorphata</taxon>
        <taxon>Ovalentaria</taxon>
        <taxon>Atherinomorphae</taxon>
        <taxon>Cyprinodontiformes</taxon>
        <taxon>Goodeidae</taxon>
        <taxon>Xenoophorus</taxon>
    </lineage>
</organism>
<evidence type="ECO:0000256" key="1">
    <source>
        <dbReference type="SAM" id="MobiDB-lite"/>
    </source>
</evidence>
<name>A0ABV0QL13_9TELE</name>
<evidence type="ECO:0000256" key="2">
    <source>
        <dbReference type="SAM" id="SignalP"/>
    </source>
</evidence>
<dbReference type="EMBL" id="JAHRIN010016808">
    <property type="protein sequence ID" value="MEQ2196253.1"/>
    <property type="molecule type" value="Genomic_DNA"/>
</dbReference>
<protein>
    <recommendedName>
        <fullName evidence="5">Secreted protein</fullName>
    </recommendedName>
</protein>
<dbReference type="Proteomes" id="UP001434883">
    <property type="component" value="Unassembled WGS sequence"/>
</dbReference>
<accession>A0ABV0QL13</accession>
<evidence type="ECO:0000313" key="3">
    <source>
        <dbReference type="EMBL" id="MEQ2196253.1"/>
    </source>
</evidence>
<evidence type="ECO:0000313" key="4">
    <source>
        <dbReference type="Proteomes" id="UP001434883"/>
    </source>
</evidence>